<dbReference type="InterPro" id="IPR044672">
    <property type="entry name" value="MOCS2A"/>
</dbReference>
<dbReference type="InterPro" id="IPR012675">
    <property type="entry name" value="Beta-grasp_dom_sf"/>
</dbReference>
<protein>
    <recommendedName>
        <fullName evidence="3">Molybdopterin synthase sulfur carrier subunit</fullName>
    </recommendedName>
</protein>
<dbReference type="CDD" id="cd00754">
    <property type="entry name" value="Ubl_MoaD"/>
    <property type="match status" value="1"/>
</dbReference>
<dbReference type="Pfam" id="PF02597">
    <property type="entry name" value="ThiS"/>
    <property type="match status" value="1"/>
</dbReference>
<dbReference type="InterPro" id="IPR016155">
    <property type="entry name" value="Mopterin_synth/thiamin_S_b"/>
</dbReference>
<dbReference type="OrthoDB" id="9801945at2"/>
<dbReference type="KEGG" id="tvi:Thivi_2586"/>
<dbReference type="Gene3D" id="3.10.20.30">
    <property type="match status" value="1"/>
</dbReference>
<keyword evidence="4" id="KW-0808">Transferase</keyword>
<dbReference type="eggNOG" id="COG1977">
    <property type="taxonomic scope" value="Bacteria"/>
</dbReference>
<dbReference type="GO" id="GO:0000166">
    <property type="term" value="F:nucleotide binding"/>
    <property type="evidence" value="ECO:0007669"/>
    <property type="project" value="UniProtKB-KW"/>
</dbReference>
<gene>
    <name evidence="4" type="ordered locus">Thivi_2586</name>
</gene>
<dbReference type="GO" id="GO:1990133">
    <property type="term" value="C:molybdopterin adenylyltransferase complex"/>
    <property type="evidence" value="ECO:0007669"/>
    <property type="project" value="TreeGrafter"/>
</dbReference>
<dbReference type="PANTHER" id="PTHR33359:SF1">
    <property type="entry name" value="MOLYBDOPTERIN SYNTHASE SULFUR CARRIER SUBUNIT"/>
    <property type="match status" value="1"/>
</dbReference>
<comment type="similarity">
    <text evidence="2">Belongs to the MoaD family.</text>
</comment>
<sequence length="84" mass="9154">MIKILYFARLRERLGCHEERLELPAGVGTVADLLAHLRARGGLWTEALGEGERLMSAVNQAIAQPRTPLLEGDEVAFFPPVTGG</sequence>
<evidence type="ECO:0000313" key="5">
    <source>
        <dbReference type="Proteomes" id="UP000006062"/>
    </source>
</evidence>
<dbReference type="UniPathway" id="UPA00344"/>
<name>I3YC02_THIV6</name>
<dbReference type="PANTHER" id="PTHR33359">
    <property type="entry name" value="MOLYBDOPTERIN SYNTHASE SULFUR CARRIER SUBUNIT"/>
    <property type="match status" value="1"/>
</dbReference>
<proteinExistence type="inferred from homology"/>
<reference evidence="4 5" key="1">
    <citation type="submission" date="2012-06" db="EMBL/GenBank/DDBJ databases">
        <title>Complete sequence of Thiocystis violascens DSM 198.</title>
        <authorList>
            <consortium name="US DOE Joint Genome Institute"/>
            <person name="Lucas S."/>
            <person name="Han J."/>
            <person name="Lapidus A."/>
            <person name="Cheng J.-F."/>
            <person name="Goodwin L."/>
            <person name="Pitluck S."/>
            <person name="Peters L."/>
            <person name="Ovchinnikova G."/>
            <person name="Teshima H."/>
            <person name="Detter J.C."/>
            <person name="Han C."/>
            <person name="Tapia R."/>
            <person name="Land M."/>
            <person name="Hauser L."/>
            <person name="Kyrpides N."/>
            <person name="Ivanova N."/>
            <person name="Pagani I."/>
            <person name="Vogl K."/>
            <person name="Liu Z."/>
            <person name="Frigaard N.-U."/>
            <person name="Bryant D."/>
            <person name="Woyke T."/>
        </authorList>
    </citation>
    <scope>NUCLEOTIDE SEQUENCE [LARGE SCALE GENOMIC DNA]</scope>
    <source>
        <strain evidence="5">ATCC 17096 / DSM 198 / 6111</strain>
    </source>
</reference>
<dbReference type="InterPro" id="IPR003749">
    <property type="entry name" value="ThiS/MoaD-like"/>
</dbReference>
<accession>I3YC02</accession>
<keyword evidence="1" id="KW-0547">Nucleotide-binding</keyword>
<dbReference type="HOGENOM" id="CLU_114601_4_0_6"/>
<organism evidence="4 5">
    <name type="scientific">Thiocystis violascens (strain ATCC 17096 / DSM 198 / 6111)</name>
    <name type="common">Chromatium violascens</name>
    <dbReference type="NCBI Taxonomy" id="765911"/>
    <lineage>
        <taxon>Bacteria</taxon>
        <taxon>Pseudomonadati</taxon>
        <taxon>Pseudomonadota</taxon>
        <taxon>Gammaproteobacteria</taxon>
        <taxon>Chromatiales</taxon>
        <taxon>Chromatiaceae</taxon>
        <taxon>Thiocystis</taxon>
    </lineage>
</organism>
<dbReference type="AlphaFoldDB" id="I3YC02"/>
<dbReference type="GO" id="GO:0006777">
    <property type="term" value="P:Mo-molybdopterin cofactor biosynthetic process"/>
    <property type="evidence" value="ECO:0007669"/>
    <property type="project" value="InterPro"/>
</dbReference>
<evidence type="ECO:0000256" key="2">
    <source>
        <dbReference type="ARBA" id="ARBA00024200"/>
    </source>
</evidence>
<dbReference type="EMBL" id="CP003154">
    <property type="protein sequence ID" value="AFL74520.1"/>
    <property type="molecule type" value="Genomic_DNA"/>
</dbReference>
<evidence type="ECO:0000256" key="1">
    <source>
        <dbReference type="ARBA" id="ARBA00022741"/>
    </source>
</evidence>
<dbReference type="Proteomes" id="UP000006062">
    <property type="component" value="Chromosome"/>
</dbReference>
<dbReference type="SUPFAM" id="SSF54285">
    <property type="entry name" value="MoaD/ThiS"/>
    <property type="match status" value="1"/>
</dbReference>
<keyword evidence="5" id="KW-1185">Reference proteome</keyword>
<evidence type="ECO:0000256" key="3">
    <source>
        <dbReference type="ARBA" id="ARBA00024247"/>
    </source>
</evidence>
<evidence type="ECO:0000313" key="4">
    <source>
        <dbReference type="EMBL" id="AFL74520.1"/>
    </source>
</evidence>
<dbReference type="NCBIfam" id="TIGR01682">
    <property type="entry name" value="moaD"/>
    <property type="match status" value="1"/>
</dbReference>
<dbReference type="RefSeq" id="WP_014778963.1">
    <property type="nucleotide sequence ID" value="NC_018012.1"/>
</dbReference>
<dbReference type="GO" id="GO:0016740">
    <property type="term" value="F:transferase activity"/>
    <property type="evidence" value="ECO:0007669"/>
    <property type="project" value="UniProtKB-KW"/>
</dbReference>
<dbReference type="STRING" id="765911.Thivi_2586"/>